<keyword evidence="1" id="KW-0677">Repeat</keyword>
<reference evidence="4" key="5">
    <citation type="submission" date="2025-09" db="UniProtKB">
        <authorList>
            <consortium name="Ensembl"/>
        </authorList>
    </citation>
    <scope>IDENTIFICATION</scope>
</reference>
<feature type="repeat" description="RCC1" evidence="2">
    <location>
        <begin position="335"/>
        <end position="386"/>
    </location>
</feature>
<evidence type="ECO:0000313" key="5">
    <source>
        <dbReference type="Proteomes" id="UP000314983"/>
    </source>
</evidence>
<dbReference type="SUPFAM" id="SSF50985">
    <property type="entry name" value="RCC1/BLIP-II"/>
    <property type="match status" value="1"/>
</dbReference>
<evidence type="ECO:0000256" key="1">
    <source>
        <dbReference type="ARBA" id="ARBA00022737"/>
    </source>
</evidence>
<dbReference type="PRINTS" id="PR00633">
    <property type="entry name" value="RCCNDNSATION"/>
</dbReference>
<dbReference type="PROSITE" id="PS00626">
    <property type="entry name" value="RCC1_2"/>
    <property type="match status" value="3"/>
</dbReference>
<dbReference type="PANTHER" id="PTHR22870">
    <property type="entry name" value="REGULATOR OF CHROMOSOME CONDENSATION"/>
    <property type="match status" value="1"/>
</dbReference>
<proteinExistence type="predicted"/>
<feature type="repeat" description="RCC1" evidence="2">
    <location>
        <begin position="273"/>
        <end position="335"/>
    </location>
</feature>
<name>A0A4W4FK36_ELEEL</name>
<reference evidence="4" key="4">
    <citation type="submission" date="2025-08" db="UniProtKB">
        <authorList>
            <consortium name="Ensembl"/>
        </authorList>
    </citation>
    <scope>IDENTIFICATION</scope>
</reference>
<evidence type="ECO:0000313" key="4">
    <source>
        <dbReference type="Ensembl" id="ENSEEEP00000024586.2"/>
    </source>
</evidence>
<dbReference type="PANTHER" id="PTHR22870:SF360">
    <property type="entry name" value="ULTRAVIOLET-B RECEPTOR UVR8"/>
    <property type="match status" value="1"/>
</dbReference>
<dbReference type="PROSITE" id="PS50012">
    <property type="entry name" value="RCC1_3"/>
    <property type="match status" value="7"/>
</dbReference>
<feature type="repeat" description="RCC1" evidence="2">
    <location>
        <begin position="5"/>
        <end position="56"/>
    </location>
</feature>
<dbReference type="GeneTree" id="ENSGT00940000160684"/>
<dbReference type="Gene3D" id="2.130.10.30">
    <property type="entry name" value="Regulator of chromosome condensation 1/beta-lactamase-inhibitor protein II"/>
    <property type="match status" value="2"/>
</dbReference>
<dbReference type="InterPro" id="IPR009091">
    <property type="entry name" value="RCC1/BLIP-II"/>
</dbReference>
<feature type="repeat" description="RCC1" evidence="2">
    <location>
        <begin position="57"/>
        <end position="108"/>
    </location>
</feature>
<protein>
    <recommendedName>
        <fullName evidence="3">RCC1-like domain-containing protein</fullName>
    </recommendedName>
</protein>
<reference evidence="5" key="1">
    <citation type="journal article" date="2014" name="Science">
        <title>Nonhuman genetics. Genomic basis for the convergent evolution of electric organs.</title>
        <authorList>
            <person name="Gallant J.R."/>
            <person name="Traeger L.L."/>
            <person name="Volkening J.D."/>
            <person name="Moffett H."/>
            <person name="Chen P.H."/>
            <person name="Novina C.D."/>
            <person name="Phillips G.N.Jr."/>
            <person name="Anand R."/>
            <person name="Wells G.B."/>
            <person name="Pinch M."/>
            <person name="Guth R."/>
            <person name="Unguez G.A."/>
            <person name="Albert J.S."/>
            <person name="Zakon H.H."/>
            <person name="Samanta M.P."/>
            <person name="Sussman M.R."/>
        </authorList>
    </citation>
    <scope>NUCLEOTIDE SEQUENCE [LARGE SCALE GENOMIC DNA]</scope>
</reference>
<dbReference type="InterPro" id="IPR000408">
    <property type="entry name" value="Reg_chr_condens"/>
</dbReference>
<feature type="domain" description="RCC1-like" evidence="3">
    <location>
        <begin position="9"/>
        <end position="382"/>
    </location>
</feature>
<feature type="repeat" description="RCC1" evidence="2">
    <location>
        <begin position="161"/>
        <end position="219"/>
    </location>
</feature>
<dbReference type="Ensembl" id="ENSEEET00000024869.2">
    <property type="protein sequence ID" value="ENSEEEP00000024586.2"/>
    <property type="gene ID" value="ENSEEEG00000011920.2"/>
</dbReference>
<dbReference type="Proteomes" id="UP000314983">
    <property type="component" value="Chromosome 2"/>
</dbReference>
<reference evidence="4" key="3">
    <citation type="submission" date="2020-05" db="EMBL/GenBank/DDBJ databases">
        <title>Electrophorus electricus (electric eel) genome, fEleEle1, primary haplotype.</title>
        <authorList>
            <person name="Myers G."/>
            <person name="Meyer A."/>
            <person name="Fedrigo O."/>
            <person name="Formenti G."/>
            <person name="Rhie A."/>
            <person name="Tracey A."/>
            <person name="Sims Y."/>
            <person name="Jarvis E.D."/>
        </authorList>
    </citation>
    <scope>NUCLEOTIDE SEQUENCE [LARGE SCALE GENOMIC DNA]</scope>
</reference>
<gene>
    <name evidence="4" type="primary">SERGEF</name>
</gene>
<dbReference type="Pfam" id="PF25390">
    <property type="entry name" value="WD40_RLD"/>
    <property type="match status" value="1"/>
</dbReference>
<organism evidence="4 5">
    <name type="scientific">Electrophorus electricus</name>
    <name type="common">Electric eel</name>
    <name type="synonym">Gymnotus electricus</name>
    <dbReference type="NCBI Taxonomy" id="8005"/>
    <lineage>
        <taxon>Eukaryota</taxon>
        <taxon>Metazoa</taxon>
        <taxon>Chordata</taxon>
        <taxon>Craniata</taxon>
        <taxon>Vertebrata</taxon>
        <taxon>Euteleostomi</taxon>
        <taxon>Actinopterygii</taxon>
        <taxon>Neopterygii</taxon>
        <taxon>Teleostei</taxon>
        <taxon>Ostariophysi</taxon>
        <taxon>Gymnotiformes</taxon>
        <taxon>Gymnotoidei</taxon>
        <taxon>Gymnotidae</taxon>
        <taxon>Electrophorus</taxon>
    </lineage>
</organism>
<dbReference type="AlphaFoldDB" id="A0A4W4FK36"/>
<evidence type="ECO:0000259" key="3">
    <source>
        <dbReference type="Pfam" id="PF25390"/>
    </source>
</evidence>
<sequence>FLGECAIKCVGANTYGQLGQGHGEDQFEPQCSSHGLQRSLRVITGGGGHSVLLTESGDLLVCGQNHKGQLGLGHTSDVMTFNLCPLPGSRTVHQVSCGWDFTVILTDDGQVLACGSNAFGQLGISPQIKHTAKPLLIKSLGDPVISVAAGLRHALAVTGSGRVYQWGTGLSTQARRLLTPQPVPVHFTSKEPCLVPGLDQETPHRVAAGSAHCVCLTVSGAVFLWGCNKHGQLCSTESFLALPTLLDQSLVNGEKVSAIYSGWTHLVAQTESGRVLTWGRADYGQLGRRGPSNDSAVAGTDVSYPVTSLPFEVRTLNGATQIVCGSEHNLAIVGNQVFSWGWNEHGMCGDGSFGDIIQPQLIPTLKSFKALLIGCGAGHSMVLCCQKNSEGFVS</sequence>
<feature type="repeat" description="RCC1" evidence="2">
    <location>
        <begin position="220"/>
        <end position="272"/>
    </location>
</feature>
<evidence type="ECO:0000256" key="2">
    <source>
        <dbReference type="PROSITE-ProRule" id="PRU00235"/>
    </source>
</evidence>
<dbReference type="STRING" id="8005.ENSEEEP00000024586"/>
<dbReference type="InterPro" id="IPR051210">
    <property type="entry name" value="Ub_ligase/GEF_domain"/>
</dbReference>
<accession>A0A4W4FK36</accession>
<dbReference type="OMA" id="GWGNCRK"/>
<reference evidence="5" key="2">
    <citation type="journal article" date="2017" name="Sci. Adv.">
        <title>A tail of two voltages: Proteomic comparison of the three electric organs of the electric eel.</title>
        <authorList>
            <person name="Traeger L.L."/>
            <person name="Sabat G."/>
            <person name="Barrett-Wilt G.A."/>
            <person name="Wells G.B."/>
            <person name="Sussman M.R."/>
        </authorList>
    </citation>
    <scope>NUCLEOTIDE SEQUENCE [LARGE SCALE GENOMIC DNA]</scope>
</reference>
<feature type="repeat" description="RCC1" evidence="2">
    <location>
        <begin position="109"/>
        <end position="160"/>
    </location>
</feature>
<dbReference type="InterPro" id="IPR058923">
    <property type="entry name" value="RCC1-like_dom"/>
</dbReference>
<keyword evidence="5" id="KW-1185">Reference proteome</keyword>